<keyword evidence="4 8" id="KW-0949">S-adenosyl-L-methionine</keyword>
<evidence type="ECO:0000256" key="12">
    <source>
        <dbReference type="RuleBase" id="RU000417"/>
    </source>
</evidence>
<dbReference type="PROSITE" id="PS51679">
    <property type="entry name" value="SAM_MT_C5"/>
    <property type="match status" value="1"/>
</dbReference>
<dbReference type="PROSITE" id="PS00094">
    <property type="entry name" value="C5_MTASE_1"/>
    <property type="match status" value="1"/>
</dbReference>
<dbReference type="PROSITE" id="PS00095">
    <property type="entry name" value="C5_MTASE_2"/>
    <property type="match status" value="1"/>
</dbReference>
<dbReference type="InterPro" id="IPR022702">
    <property type="entry name" value="Cytosine_MeTrfase1_RFD"/>
</dbReference>
<dbReference type="Pfam" id="PF01426">
    <property type="entry name" value="BAH"/>
    <property type="match status" value="2"/>
</dbReference>
<dbReference type="FunFam" id="3.40.50.150:FF:000108">
    <property type="entry name" value="DNA (cytosine-5)-methyltransferase"/>
    <property type="match status" value="1"/>
</dbReference>
<dbReference type="EMBL" id="JBJUIK010000001">
    <property type="protein sequence ID" value="KAL3538480.1"/>
    <property type="molecule type" value="Genomic_DNA"/>
</dbReference>
<dbReference type="GO" id="GO:0032259">
    <property type="term" value="P:methylation"/>
    <property type="evidence" value="ECO:0007669"/>
    <property type="project" value="UniProtKB-KW"/>
</dbReference>
<evidence type="ECO:0000313" key="16">
    <source>
        <dbReference type="Proteomes" id="UP001630127"/>
    </source>
</evidence>
<dbReference type="FunFam" id="3.90.120.10:FF:000004">
    <property type="entry name" value="DNA (cytosine-5)-methyltransferase"/>
    <property type="match status" value="1"/>
</dbReference>
<dbReference type="Gene3D" id="2.30.30.490">
    <property type="match status" value="2"/>
</dbReference>
<evidence type="ECO:0000256" key="5">
    <source>
        <dbReference type="ARBA" id="ARBA00022737"/>
    </source>
</evidence>
<evidence type="ECO:0000256" key="9">
    <source>
        <dbReference type="PIRSR" id="PIRSR037404-1"/>
    </source>
</evidence>
<reference evidence="15 16" key="1">
    <citation type="submission" date="2024-11" db="EMBL/GenBank/DDBJ databases">
        <title>A near-complete genome assembly of Cinchona calisaya.</title>
        <authorList>
            <person name="Lian D.C."/>
            <person name="Zhao X.W."/>
            <person name="Wei L."/>
        </authorList>
    </citation>
    <scope>NUCLEOTIDE SEQUENCE [LARGE SCALE GENOMIC DNA]</scope>
    <source>
        <tissue evidence="15">Nenye</tissue>
    </source>
</reference>
<keyword evidence="6 8" id="KW-0238">DNA-binding</keyword>
<dbReference type="Pfam" id="PF12047">
    <property type="entry name" value="DNMT1-RFD"/>
    <property type="match status" value="2"/>
</dbReference>
<keyword evidence="7 8" id="KW-0539">Nucleus</keyword>
<name>A0ABD3B4L8_9GENT</name>
<evidence type="ECO:0000256" key="7">
    <source>
        <dbReference type="ARBA" id="ARBA00023242"/>
    </source>
</evidence>
<evidence type="ECO:0000313" key="15">
    <source>
        <dbReference type="EMBL" id="KAL3538480.1"/>
    </source>
</evidence>
<dbReference type="FunFam" id="3.40.50.150:FF:000128">
    <property type="entry name" value="DNA (cytosine-5)-methyltransferase"/>
    <property type="match status" value="1"/>
</dbReference>
<dbReference type="InterPro" id="IPR001525">
    <property type="entry name" value="C5_MeTfrase"/>
</dbReference>
<keyword evidence="16" id="KW-1185">Reference proteome</keyword>
<dbReference type="PIRSF" id="PIRSF037404">
    <property type="entry name" value="DNMT1"/>
    <property type="match status" value="1"/>
</dbReference>
<dbReference type="NCBIfam" id="TIGR00675">
    <property type="entry name" value="dcm"/>
    <property type="match status" value="1"/>
</dbReference>
<evidence type="ECO:0000256" key="10">
    <source>
        <dbReference type="PROSITE-ProRule" id="PRU01016"/>
    </source>
</evidence>
<dbReference type="GO" id="GO:0003677">
    <property type="term" value="F:DNA binding"/>
    <property type="evidence" value="ECO:0007669"/>
    <property type="project" value="UniProtKB-KW"/>
</dbReference>
<comment type="subcellular location">
    <subcellularLocation>
        <location evidence="1 8">Nucleus</location>
    </subcellularLocation>
</comment>
<sequence>MEKTKVQGKSRTALSEVKRSGVKAKESIKRPKRRRSESNDNGSRKIPKQAAACSISRCNAVRLTDKVKTVETERFPFQFRNKESAAVELTKVVKDDCHPNRRLTAFVFHDEFGETLPVEMVEESNLYISAVILPLEDICDKEKETRIHCEGFGPIISWSLSGYDDNSPVIWISTQAADYECIKPATVYQKQYDNFFQKACTCVEIYRRLSKSCGGNPNLGLNELLPAVVQSMTERTNVPHGASAKDLVISWGRFIYNQLIGLDETASEDDTVFRNLPVLVYLRDASNKTAGLVSTRMKLKRRQRTVSLSTKFYTKTSEFKIADDYPPPAYYKVNTYEIDECAIFEGESDDINQLPRHMLHSWCLYSFDGRFISLEHLPTKPSDGMEQKIFCSGILTIGDGSRFCLDIESNPLSSTRVLNNDCIPVRLNTIKDWKIECRSSMVSILIRTDIAWYRLGNPSTQYGPWYEPVLKTVTLAVSIVTLLKEQRRASRLSFPDLIKRISDFKEGHPAYISSDSTAVERYILIHGKIILKQFEDYPVSSIRKCGFVRGLRDNLKELHHTRLVKKKVFLSKEEHVNQEAAAPEKTSETKAMPAATTKLINRIWKECCSNYSPEDLDDNNIEELEESKNMFYKNVKKFRSVPKWRKAHGASTVVRWDGGEVGKTSSGEVSYKQAMVNGVVVSAGDSVLVETANSKENPPVFLVEYMFEDSSAKKLAHGRLMLRDYQTVLGYTNNECELFLTNHCLEFGLSDVIGIMRVEIRQPVPWGFQHRKTNANNDKIDRERAEDRKSKGLPMEFFCRSLYCPERGAFLCLRIDSVGLGTGHCNSCKIKENRKKSVFKLCRYNFIFQGTKYHIDDFVYLSPHHATTEETDNGTTKHARNIILKPFTVCQFLGIDKHKSFKKADPESTIVRLRRFFRPEDISADKAYHSDIREIYYSEQVIHVPVMAIEGQCEVREKAELNHIPTTYIFQHIFFCEQLYDPLTGALQKLSPQIKLSLTRRKSVKTAVNRKTPRKRKVGERGFDGISNHNKFLATLDIFSGCGGLSSGLEQSGVSKTKWAIEYEEPAGESFKLNHPEAEMFIRNCNVMLRAIMTACGDADDCISTSEATDLAAKLEQKEINALPRPGDVDFIIGGPPCQGFSKMNRFNQGSWSKVQCEMILAFLSFADYFRPKFFLLENVRNFVFYNKGQIFRFTLASLLEMGYQVRFGILEAGAYGVSQNRKRAFIWAASPEEKLPEWPEPMYVFKGPKLKIPLGGNIHYAAVKSTASGAAFRAITVRDIIGDLPLVKNGASKLTMEYKGEPISWFQKQIRGDMQDLNDHISKKMNELNLLRCRKIPKRPGSDWHDLPNKKVKLSNGNVVDLLPSWLPKTARRNNHWKGLYGRLDWAGKFPTCVTDPQPMGKVGRWFHPQQDRILTLREYARAQGFPDSYKFAGNIHHKHRQVGNAVPPPLALALGRKLKEAIEEKYT</sequence>
<dbReference type="Pfam" id="PF00145">
    <property type="entry name" value="DNA_methylase"/>
    <property type="match status" value="2"/>
</dbReference>
<feature type="region of interest" description="Disordered" evidence="13">
    <location>
        <begin position="1"/>
        <end position="48"/>
    </location>
</feature>
<dbReference type="GO" id="GO:0005634">
    <property type="term" value="C:nucleus"/>
    <property type="evidence" value="ECO:0007669"/>
    <property type="project" value="UniProtKB-SubCell"/>
</dbReference>
<dbReference type="InterPro" id="IPR029063">
    <property type="entry name" value="SAM-dependent_MTases_sf"/>
</dbReference>
<organism evidence="15 16">
    <name type="scientific">Cinchona calisaya</name>
    <dbReference type="NCBI Taxonomy" id="153742"/>
    <lineage>
        <taxon>Eukaryota</taxon>
        <taxon>Viridiplantae</taxon>
        <taxon>Streptophyta</taxon>
        <taxon>Embryophyta</taxon>
        <taxon>Tracheophyta</taxon>
        <taxon>Spermatophyta</taxon>
        <taxon>Magnoliopsida</taxon>
        <taxon>eudicotyledons</taxon>
        <taxon>Gunneridae</taxon>
        <taxon>Pentapetalae</taxon>
        <taxon>asterids</taxon>
        <taxon>lamiids</taxon>
        <taxon>Gentianales</taxon>
        <taxon>Rubiaceae</taxon>
        <taxon>Cinchonoideae</taxon>
        <taxon>Cinchoneae</taxon>
        <taxon>Cinchona</taxon>
    </lineage>
</organism>
<dbReference type="Gene3D" id="3.40.50.150">
    <property type="entry name" value="Vaccinia Virus protein VP39"/>
    <property type="match status" value="1"/>
</dbReference>
<dbReference type="PROSITE" id="PS51038">
    <property type="entry name" value="BAH"/>
    <property type="match status" value="2"/>
</dbReference>
<evidence type="ECO:0000256" key="4">
    <source>
        <dbReference type="ARBA" id="ARBA00022691"/>
    </source>
</evidence>
<evidence type="ECO:0000256" key="6">
    <source>
        <dbReference type="ARBA" id="ARBA00023125"/>
    </source>
</evidence>
<dbReference type="GO" id="GO:0003886">
    <property type="term" value="F:DNA (cytosine-5-)-methyltransferase activity"/>
    <property type="evidence" value="ECO:0007669"/>
    <property type="project" value="UniProtKB-UniRule"/>
</dbReference>
<dbReference type="InterPro" id="IPR031303">
    <property type="entry name" value="C5_meth_CS"/>
</dbReference>
<keyword evidence="3 8" id="KW-0808">Transferase</keyword>
<dbReference type="InterPro" id="IPR043151">
    <property type="entry name" value="BAH_sf"/>
</dbReference>
<evidence type="ECO:0000256" key="11">
    <source>
        <dbReference type="RuleBase" id="RU000416"/>
    </source>
</evidence>
<keyword evidence="5" id="KW-0677">Repeat</keyword>
<comment type="caution">
    <text evidence="15">The sequence shown here is derived from an EMBL/GenBank/DDBJ whole genome shotgun (WGS) entry which is preliminary data.</text>
</comment>
<comment type="catalytic activity">
    <reaction evidence="8 12">
        <text>a 2'-deoxycytidine in DNA + S-adenosyl-L-methionine = a 5-methyl-2'-deoxycytidine in DNA + S-adenosyl-L-homocysteine + H(+)</text>
        <dbReference type="Rhea" id="RHEA:13681"/>
        <dbReference type="Rhea" id="RHEA-COMP:11369"/>
        <dbReference type="Rhea" id="RHEA-COMP:11370"/>
        <dbReference type="ChEBI" id="CHEBI:15378"/>
        <dbReference type="ChEBI" id="CHEBI:57856"/>
        <dbReference type="ChEBI" id="CHEBI:59789"/>
        <dbReference type="ChEBI" id="CHEBI:85452"/>
        <dbReference type="ChEBI" id="CHEBI:85454"/>
        <dbReference type="EC" id="2.1.1.37"/>
    </reaction>
</comment>
<evidence type="ECO:0000256" key="1">
    <source>
        <dbReference type="ARBA" id="ARBA00004123"/>
    </source>
</evidence>
<gene>
    <name evidence="15" type="ORF">ACH5RR_001846</name>
</gene>
<dbReference type="InterPro" id="IPR018117">
    <property type="entry name" value="C5_DNA_meth_AS"/>
</dbReference>
<dbReference type="EC" id="2.1.1.37" evidence="8"/>
<evidence type="ECO:0000259" key="14">
    <source>
        <dbReference type="PROSITE" id="PS51038"/>
    </source>
</evidence>
<feature type="compositionally biased region" description="Basic and acidic residues" evidence="13">
    <location>
        <begin position="16"/>
        <end position="29"/>
    </location>
</feature>
<dbReference type="SMART" id="SM00439">
    <property type="entry name" value="BAH"/>
    <property type="match status" value="2"/>
</dbReference>
<dbReference type="CDD" id="cd04708">
    <property type="entry name" value="BAH_plantDCM_II"/>
    <property type="match status" value="1"/>
</dbReference>
<dbReference type="PRINTS" id="PR00105">
    <property type="entry name" value="C5METTRFRASE"/>
</dbReference>
<accession>A0ABD3B4L8</accession>
<dbReference type="Gene3D" id="3.90.120.10">
    <property type="entry name" value="DNA Methylase, subunit A, domain 2"/>
    <property type="match status" value="2"/>
</dbReference>
<dbReference type="Proteomes" id="UP001630127">
    <property type="component" value="Unassembled WGS sequence"/>
</dbReference>
<dbReference type="GO" id="GO:0003682">
    <property type="term" value="F:chromatin binding"/>
    <property type="evidence" value="ECO:0007669"/>
    <property type="project" value="UniProtKB-UniRule"/>
</dbReference>
<protein>
    <recommendedName>
        <fullName evidence="8">DNA (cytosine-5)-methyltransferase</fullName>
        <ecNumber evidence="8">2.1.1.37</ecNumber>
    </recommendedName>
</protein>
<dbReference type="PANTHER" id="PTHR10629">
    <property type="entry name" value="CYTOSINE-SPECIFIC METHYLTRANSFERASE"/>
    <property type="match status" value="1"/>
</dbReference>
<evidence type="ECO:0000256" key="2">
    <source>
        <dbReference type="ARBA" id="ARBA00022603"/>
    </source>
</evidence>
<keyword evidence="2 8" id="KW-0489">Methyltransferase</keyword>
<dbReference type="SUPFAM" id="SSF53335">
    <property type="entry name" value="S-adenosyl-L-methionine-dependent methyltransferases"/>
    <property type="match status" value="1"/>
</dbReference>
<evidence type="ECO:0000256" key="8">
    <source>
        <dbReference type="PIRNR" id="PIRNR037404"/>
    </source>
</evidence>
<feature type="domain" description="BAH" evidence="14">
    <location>
        <begin position="679"/>
        <end position="814"/>
    </location>
</feature>
<dbReference type="PANTHER" id="PTHR10629:SF52">
    <property type="entry name" value="DNA (CYTOSINE-5)-METHYLTRANSFERASE 1"/>
    <property type="match status" value="1"/>
</dbReference>
<feature type="active site" evidence="9 10">
    <location>
        <position position="1138"/>
    </location>
</feature>
<dbReference type="InterPro" id="IPR050390">
    <property type="entry name" value="C5-Methyltransferase"/>
</dbReference>
<feature type="domain" description="BAH" evidence="14">
    <location>
        <begin position="851"/>
        <end position="991"/>
    </location>
</feature>
<comment type="similarity">
    <text evidence="8 10 11">Belongs to the class I-like SAM-binding methyltransferase superfamily. C5-methyltransferase family.</text>
</comment>
<proteinExistence type="inferred from homology"/>
<evidence type="ECO:0000256" key="13">
    <source>
        <dbReference type="SAM" id="MobiDB-lite"/>
    </source>
</evidence>
<evidence type="ECO:0000256" key="3">
    <source>
        <dbReference type="ARBA" id="ARBA00022679"/>
    </source>
</evidence>
<dbReference type="InterPro" id="IPR001025">
    <property type="entry name" value="BAH_dom"/>
</dbReference>